<name>A0A1G2DXS9_9BACT</name>
<keyword evidence="4" id="KW-0472">Membrane</keyword>
<dbReference type="Pfam" id="PF01471">
    <property type="entry name" value="PG_binding_1"/>
    <property type="match status" value="1"/>
</dbReference>
<dbReference type="InterPro" id="IPR036365">
    <property type="entry name" value="PGBD-like_sf"/>
</dbReference>
<dbReference type="SUPFAM" id="SSF53850">
    <property type="entry name" value="Periplasmic binding protein-like II"/>
    <property type="match status" value="2"/>
</dbReference>
<dbReference type="AlphaFoldDB" id="A0A1G2DXS9"/>
<gene>
    <name evidence="7" type="ORF">A2Z78_00195</name>
</gene>
<evidence type="ECO:0000259" key="5">
    <source>
        <dbReference type="Pfam" id="PF00496"/>
    </source>
</evidence>
<dbReference type="GO" id="GO:0042597">
    <property type="term" value="C:periplasmic space"/>
    <property type="evidence" value="ECO:0007669"/>
    <property type="project" value="UniProtKB-ARBA"/>
</dbReference>
<evidence type="ECO:0008006" key="9">
    <source>
        <dbReference type="Google" id="ProtNLM"/>
    </source>
</evidence>
<keyword evidence="4" id="KW-1133">Transmembrane helix</keyword>
<evidence type="ECO:0000256" key="4">
    <source>
        <dbReference type="SAM" id="Phobius"/>
    </source>
</evidence>
<keyword evidence="2" id="KW-0813">Transport</keyword>
<keyword evidence="3" id="KW-0732">Signal</keyword>
<dbReference type="InterPro" id="IPR039424">
    <property type="entry name" value="SBP_5"/>
</dbReference>
<protein>
    <recommendedName>
        <fullName evidence="9">Solute-binding protein family 5 domain-containing protein</fullName>
    </recommendedName>
</protein>
<dbReference type="SUPFAM" id="SSF47090">
    <property type="entry name" value="PGBD-like"/>
    <property type="match status" value="1"/>
</dbReference>
<comment type="caution">
    <text evidence="7">The sequence shown here is derived from an EMBL/GenBank/DDBJ whole genome shotgun (WGS) entry which is preliminary data.</text>
</comment>
<accession>A0A1G2DXS9</accession>
<dbReference type="STRING" id="1801660.A2Z78_00195"/>
<evidence type="ECO:0000256" key="2">
    <source>
        <dbReference type="ARBA" id="ARBA00022448"/>
    </source>
</evidence>
<evidence type="ECO:0000313" key="8">
    <source>
        <dbReference type="Proteomes" id="UP000176752"/>
    </source>
</evidence>
<dbReference type="Pfam" id="PF00496">
    <property type="entry name" value="SBP_bac_5"/>
    <property type="match status" value="1"/>
</dbReference>
<dbReference type="Gene3D" id="1.10.101.10">
    <property type="entry name" value="PGBD-like superfamily/PGBD"/>
    <property type="match status" value="1"/>
</dbReference>
<dbReference type="InterPro" id="IPR000914">
    <property type="entry name" value="SBP_5_dom"/>
</dbReference>
<evidence type="ECO:0000256" key="1">
    <source>
        <dbReference type="ARBA" id="ARBA00005695"/>
    </source>
</evidence>
<feature type="domain" description="Peptidoglycan binding-like" evidence="6">
    <location>
        <begin position="423"/>
        <end position="465"/>
    </location>
</feature>
<sequence length="672" mass="78073">MIFNKIKIILRSSKGRKFPAFFQLKQFFKILGKREKIFFSLFCILFIGSSVFLGLSFYFKNTELQQAFGGSYTEGLIGQPRFINPIYDQSNDVDRDLTEIIFSGLMKYNPNGEIVPDLAKKYEIKENGKVYEFDLLENANWHDGEPFSADDLIFTIKIIQDPDYNSQLRASLFGIEVEKINNFKVRFKLKTPYAPFLETLTFKILPKHIWQDVSPENFSLVIYNLRPIGTGPFKFRSLEKNNISGHISSLTLVKNSDYFGKKPYLTEISFRFFENEQDLIEALRNGEINGLTYISPKNLETIKSEGIKFYNFYFPRYFDISFNPEKSEILKDEAVRKALNYGTNKKAIVEEVLLGHGKAIDSPLIPEIYNIPSPEGYQFDLEKGKELLEKAGWLDEDGDGKREKILKEEKENLFTRDLKLESQGEDVKSLQSCLAKDPQIYPEGEITGKFGEKTQAAVIRFQEKYFEDILEPWGFTEGTGIVSRTTREKLNEVCVQTPKEILPLKFSLVTVDQEELSLVADLIKKQWEALGIELELKKVSLSSLEQDFWKPRNYESLLFGKVIGLIPDLYPFWHSTQKRDPGLNLSLYDNKEVDKILEEVRQTLDKNERFEKYQILQNIIIKDAPAIFLYSPNYLYPVSDEIKGVKEKIIADPSKRFIDIEEWYIKTQRVWK</sequence>
<dbReference type="Gene3D" id="3.10.105.10">
    <property type="entry name" value="Dipeptide-binding Protein, Domain 3"/>
    <property type="match status" value="1"/>
</dbReference>
<dbReference type="EMBL" id="MHLV01000016">
    <property type="protein sequence ID" value="OGZ17718.1"/>
    <property type="molecule type" value="Genomic_DNA"/>
</dbReference>
<dbReference type="PANTHER" id="PTHR30290:SF9">
    <property type="entry name" value="OLIGOPEPTIDE-BINDING PROTEIN APPA"/>
    <property type="match status" value="1"/>
</dbReference>
<dbReference type="InterPro" id="IPR030678">
    <property type="entry name" value="Peptide/Ni-bd"/>
</dbReference>
<dbReference type="Gene3D" id="3.40.190.10">
    <property type="entry name" value="Periplasmic binding protein-like II"/>
    <property type="match status" value="1"/>
</dbReference>
<dbReference type="PIRSF" id="PIRSF002741">
    <property type="entry name" value="MppA"/>
    <property type="match status" value="1"/>
</dbReference>
<feature type="transmembrane region" description="Helical" evidence="4">
    <location>
        <begin position="37"/>
        <end position="59"/>
    </location>
</feature>
<dbReference type="CDD" id="cd08513">
    <property type="entry name" value="PBP2_thermophilic_Hb8_like"/>
    <property type="match status" value="1"/>
</dbReference>
<dbReference type="PANTHER" id="PTHR30290">
    <property type="entry name" value="PERIPLASMIC BINDING COMPONENT OF ABC TRANSPORTER"/>
    <property type="match status" value="1"/>
</dbReference>
<evidence type="ECO:0000313" key="7">
    <source>
        <dbReference type="EMBL" id="OGZ17718.1"/>
    </source>
</evidence>
<dbReference type="InterPro" id="IPR036366">
    <property type="entry name" value="PGBDSf"/>
</dbReference>
<dbReference type="GO" id="GO:0015833">
    <property type="term" value="P:peptide transport"/>
    <property type="evidence" value="ECO:0007669"/>
    <property type="project" value="TreeGrafter"/>
</dbReference>
<dbReference type="InterPro" id="IPR002477">
    <property type="entry name" value="Peptidoglycan-bd-like"/>
</dbReference>
<reference evidence="7 8" key="1">
    <citation type="journal article" date="2016" name="Nat. Commun.">
        <title>Thousands of microbial genomes shed light on interconnected biogeochemical processes in an aquifer system.</title>
        <authorList>
            <person name="Anantharaman K."/>
            <person name="Brown C.T."/>
            <person name="Hug L.A."/>
            <person name="Sharon I."/>
            <person name="Castelle C.J."/>
            <person name="Probst A.J."/>
            <person name="Thomas B.C."/>
            <person name="Singh A."/>
            <person name="Wilkins M.J."/>
            <person name="Karaoz U."/>
            <person name="Brodie E.L."/>
            <person name="Williams K.H."/>
            <person name="Hubbard S.S."/>
            <person name="Banfield J.F."/>
        </authorList>
    </citation>
    <scope>NUCLEOTIDE SEQUENCE [LARGE SCALE GENOMIC DNA]</scope>
</reference>
<keyword evidence="4" id="KW-0812">Transmembrane</keyword>
<evidence type="ECO:0000256" key="3">
    <source>
        <dbReference type="ARBA" id="ARBA00022729"/>
    </source>
</evidence>
<comment type="similarity">
    <text evidence="1">Belongs to the bacterial solute-binding protein 5 family.</text>
</comment>
<organism evidence="7 8">
    <name type="scientific">Candidatus Nealsonbacteria bacterium RBG_13_36_15</name>
    <dbReference type="NCBI Taxonomy" id="1801660"/>
    <lineage>
        <taxon>Bacteria</taxon>
        <taxon>Candidatus Nealsoniibacteriota</taxon>
    </lineage>
</organism>
<dbReference type="GO" id="GO:1904680">
    <property type="term" value="F:peptide transmembrane transporter activity"/>
    <property type="evidence" value="ECO:0007669"/>
    <property type="project" value="TreeGrafter"/>
</dbReference>
<feature type="domain" description="Solute-binding protein family 5" evidence="5">
    <location>
        <begin position="113"/>
        <end position="414"/>
    </location>
</feature>
<proteinExistence type="inferred from homology"/>
<dbReference type="Proteomes" id="UP000176752">
    <property type="component" value="Unassembled WGS sequence"/>
</dbReference>
<dbReference type="GO" id="GO:0043190">
    <property type="term" value="C:ATP-binding cassette (ABC) transporter complex"/>
    <property type="evidence" value="ECO:0007669"/>
    <property type="project" value="InterPro"/>
</dbReference>
<evidence type="ECO:0000259" key="6">
    <source>
        <dbReference type="Pfam" id="PF01471"/>
    </source>
</evidence>